<evidence type="ECO:0000313" key="2">
    <source>
        <dbReference type="EMBL" id="AMY23440.1"/>
    </source>
</evidence>
<evidence type="ECO:0000313" key="3">
    <source>
        <dbReference type="Proteomes" id="UP000076038"/>
    </source>
</evidence>
<protein>
    <submittedName>
        <fullName evidence="2">Uncharacterized protein</fullName>
    </submittedName>
</protein>
<keyword evidence="1" id="KW-0812">Transmembrane</keyword>
<keyword evidence="1" id="KW-0472">Membrane</keyword>
<keyword evidence="1" id="KW-1133">Transmembrane helix</keyword>
<accession>A0A143QK65</accession>
<name>A0A143QK65_RHOFA</name>
<reference evidence="3" key="2">
    <citation type="submission" date="2016-04" db="EMBL/GenBank/DDBJ databases">
        <title>Complete Genome and Plasmid Sequences for Rhodococcus fascians D188 and Draft Sequences for Rhodococcus spp. Isolates PBTS 1 and PBTS 2.</title>
        <authorList>
            <person name="Stamer R."/>
            <person name="Vereecke D."/>
            <person name="Zhang Y."/>
            <person name="Schilkey F."/>
            <person name="Devitt N."/>
            <person name="Randall J."/>
        </authorList>
    </citation>
    <scope>NUCLEOTIDE SEQUENCE [LARGE SCALE GENOMIC DNA]</scope>
    <source>
        <strain evidence="3">PBTS2</strain>
    </source>
</reference>
<proteinExistence type="predicted"/>
<reference evidence="2 3" key="1">
    <citation type="journal article" date="2016" name="Genome Announc.">
        <title>Complete Genome and Plasmid Sequences for Rhodococcus fascians D188 and Draft Sequences for Rhodococcus Isolates PBTS 1 and PBTS 2.</title>
        <authorList>
            <person name="Stamler R.A."/>
            <person name="Vereecke D."/>
            <person name="Zhang Y."/>
            <person name="Schilkey F."/>
            <person name="Devitt N."/>
            <person name="Randall J.J."/>
        </authorList>
    </citation>
    <scope>NUCLEOTIDE SEQUENCE [LARGE SCALE GENOMIC DNA]</scope>
    <source>
        <strain evidence="2 3">PBTS2</strain>
    </source>
</reference>
<dbReference type="EMBL" id="CP015220">
    <property type="protein sequence ID" value="AMY23440.1"/>
    <property type="molecule type" value="Genomic_DNA"/>
</dbReference>
<evidence type="ECO:0000256" key="1">
    <source>
        <dbReference type="SAM" id="Phobius"/>
    </source>
</evidence>
<dbReference type="AlphaFoldDB" id="A0A143QK65"/>
<dbReference type="KEGG" id="rhs:A3Q41_02138"/>
<dbReference type="Proteomes" id="UP000076038">
    <property type="component" value="Chromosome"/>
</dbReference>
<organism evidence="2 3">
    <name type="scientific">Rhodococcoides fascians</name>
    <name type="common">Rhodococcus fascians</name>
    <dbReference type="NCBI Taxonomy" id="1828"/>
    <lineage>
        <taxon>Bacteria</taxon>
        <taxon>Bacillati</taxon>
        <taxon>Actinomycetota</taxon>
        <taxon>Actinomycetes</taxon>
        <taxon>Mycobacteriales</taxon>
        <taxon>Nocardiaceae</taxon>
        <taxon>Rhodococcoides</taxon>
    </lineage>
</organism>
<keyword evidence="3" id="KW-1185">Reference proteome</keyword>
<sequence>MKSIRTPWGVTLPSVVYAAVVSLAITLGSALTMARLDLPWWVWVVEFLLLLAVTFSITESNSTPAGAGFSP</sequence>
<gene>
    <name evidence="2" type="ORF">A3Q41_02138</name>
</gene>
<feature type="transmembrane region" description="Helical" evidence="1">
    <location>
        <begin position="12"/>
        <end position="34"/>
    </location>
</feature>
<feature type="transmembrane region" description="Helical" evidence="1">
    <location>
        <begin position="40"/>
        <end position="58"/>
    </location>
</feature>